<name>A0A9D4J0M1_DREPO</name>
<organism evidence="1 2">
    <name type="scientific">Dreissena polymorpha</name>
    <name type="common">Zebra mussel</name>
    <name type="synonym">Mytilus polymorpha</name>
    <dbReference type="NCBI Taxonomy" id="45954"/>
    <lineage>
        <taxon>Eukaryota</taxon>
        <taxon>Metazoa</taxon>
        <taxon>Spiralia</taxon>
        <taxon>Lophotrochozoa</taxon>
        <taxon>Mollusca</taxon>
        <taxon>Bivalvia</taxon>
        <taxon>Autobranchia</taxon>
        <taxon>Heteroconchia</taxon>
        <taxon>Euheterodonta</taxon>
        <taxon>Imparidentia</taxon>
        <taxon>Neoheterodontei</taxon>
        <taxon>Myida</taxon>
        <taxon>Dreissenoidea</taxon>
        <taxon>Dreissenidae</taxon>
        <taxon>Dreissena</taxon>
    </lineage>
</organism>
<sequence length="108" mass="12469">MVVTLDTKLGCQIDTSAIYIAHRLKKGPGGKKDIIVRFQSRLLRNSVLKQGRVFRQSGIFVREDLTPLNLEVFMSVKRKMSDKVYSALTRKRVITVNWVMRVVYRVIS</sequence>
<evidence type="ECO:0000313" key="1">
    <source>
        <dbReference type="EMBL" id="KAH3795306.1"/>
    </source>
</evidence>
<dbReference type="AlphaFoldDB" id="A0A9D4J0M1"/>
<comment type="caution">
    <text evidence="1">The sequence shown here is derived from an EMBL/GenBank/DDBJ whole genome shotgun (WGS) entry which is preliminary data.</text>
</comment>
<proteinExistence type="predicted"/>
<gene>
    <name evidence="1" type="ORF">DPMN_148856</name>
</gene>
<protein>
    <submittedName>
        <fullName evidence="1">Uncharacterized protein</fullName>
    </submittedName>
</protein>
<accession>A0A9D4J0M1</accession>
<dbReference type="EMBL" id="JAIWYP010000007">
    <property type="protein sequence ID" value="KAH3795306.1"/>
    <property type="molecule type" value="Genomic_DNA"/>
</dbReference>
<dbReference type="Proteomes" id="UP000828390">
    <property type="component" value="Unassembled WGS sequence"/>
</dbReference>
<reference evidence="1" key="1">
    <citation type="journal article" date="2019" name="bioRxiv">
        <title>The Genome of the Zebra Mussel, Dreissena polymorpha: A Resource for Invasive Species Research.</title>
        <authorList>
            <person name="McCartney M.A."/>
            <person name="Auch B."/>
            <person name="Kono T."/>
            <person name="Mallez S."/>
            <person name="Zhang Y."/>
            <person name="Obille A."/>
            <person name="Becker A."/>
            <person name="Abrahante J.E."/>
            <person name="Garbe J."/>
            <person name="Badalamenti J.P."/>
            <person name="Herman A."/>
            <person name="Mangelson H."/>
            <person name="Liachko I."/>
            <person name="Sullivan S."/>
            <person name="Sone E.D."/>
            <person name="Koren S."/>
            <person name="Silverstein K.A.T."/>
            <person name="Beckman K.B."/>
            <person name="Gohl D.M."/>
        </authorList>
    </citation>
    <scope>NUCLEOTIDE SEQUENCE</scope>
    <source>
        <strain evidence="1">Duluth1</strain>
        <tissue evidence="1">Whole animal</tissue>
    </source>
</reference>
<evidence type="ECO:0000313" key="2">
    <source>
        <dbReference type="Proteomes" id="UP000828390"/>
    </source>
</evidence>
<keyword evidence="2" id="KW-1185">Reference proteome</keyword>
<reference evidence="1" key="2">
    <citation type="submission" date="2020-11" db="EMBL/GenBank/DDBJ databases">
        <authorList>
            <person name="McCartney M.A."/>
            <person name="Auch B."/>
            <person name="Kono T."/>
            <person name="Mallez S."/>
            <person name="Becker A."/>
            <person name="Gohl D.M."/>
            <person name="Silverstein K.A.T."/>
            <person name="Koren S."/>
            <person name="Bechman K.B."/>
            <person name="Herman A."/>
            <person name="Abrahante J.E."/>
            <person name="Garbe J."/>
        </authorList>
    </citation>
    <scope>NUCLEOTIDE SEQUENCE</scope>
    <source>
        <strain evidence="1">Duluth1</strain>
        <tissue evidence="1">Whole animal</tissue>
    </source>
</reference>